<dbReference type="InterPro" id="IPR052509">
    <property type="entry name" value="Metal_resp_DNA-bind_regulator"/>
</dbReference>
<dbReference type="Pfam" id="PF03551">
    <property type="entry name" value="PadR"/>
    <property type="match status" value="1"/>
</dbReference>
<dbReference type="PANTHER" id="PTHR33169">
    <property type="entry name" value="PADR-FAMILY TRANSCRIPTIONAL REGULATOR"/>
    <property type="match status" value="1"/>
</dbReference>
<dbReference type="PANTHER" id="PTHR33169:SF13">
    <property type="entry name" value="PADR-FAMILY TRANSCRIPTIONAL REGULATOR"/>
    <property type="match status" value="1"/>
</dbReference>
<reference evidence="2" key="1">
    <citation type="submission" date="2019-08" db="EMBL/GenBank/DDBJ databases">
        <authorList>
            <person name="Kucharzyk K."/>
            <person name="Murdoch R.W."/>
            <person name="Higgins S."/>
            <person name="Loffler F."/>
        </authorList>
    </citation>
    <scope>NUCLEOTIDE SEQUENCE</scope>
</reference>
<gene>
    <name evidence="2" type="ORF">SDC9_94856</name>
</gene>
<proteinExistence type="predicted"/>
<feature type="domain" description="Transcription regulator PadR N-terminal" evidence="1">
    <location>
        <begin position="21"/>
        <end position="86"/>
    </location>
</feature>
<dbReference type="Gene3D" id="1.10.10.10">
    <property type="entry name" value="Winged helix-like DNA-binding domain superfamily/Winged helix DNA-binding domain"/>
    <property type="match status" value="1"/>
</dbReference>
<evidence type="ECO:0000259" key="1">
    <source>
        <dbReference type="Pfam" id="PF03551"/>
    </source>
</evidence>
<sequence length="114" mass="13265">MALARERFQTLTEQMFYILLCLQTECYGTDIMEKIRQMTGDRVNVGPGTLYNLLDSFLAVNMIRETKVEGRRRSYLITRTGRQALAAEYERLEALSEDYRRHARLEGGDELGEH</sequence>
<dbReference type="InterPro" id="IPR005149">
    <property type="entry name" value="Tscrpt_reg_PadR_N"/>
</dbReference>
<dbReference type="SUPFAM" id="SSF46785">
    <property type="entry name" value="Winged helix' DNA-binding domain"/>
    <property type="match status" value="1"/>
</dbReference>
<name>A0A645AEN6_9ZZZZ</name>
<dbReference type="EMBL" id="VSSQ01011967">
    <property type="protein sequence ID" value="MPM48134.1"/>
    <property type="molecule type" value="Genomic_DNA"/>
</dbReference>
<protein>
    <recommendedName>
        <fullName evidence="1">Transcription regulator PadR N-terminal domain-containing protein</fullName>
    </recommendedName>
</protein>
<dbReference type="InterPro" id="IPR036390">
    <property type="entry name" value="WH_DNA-bd_sf"/>
</dbReference>
<evidence type="ECO:0000313" key="2">
    <source>
        <dbReference type="EMBL" id="MPM48134.1"/>
    </source>
</evidence>
<comment type="caution">
    <text evidence="2">The sequence shown here is derived from an EMBL/GenBank/DDBJ whole genome shotgun (WGS) entry which is preliminary data.</text>
</comment>
<organism evidence="2">
    <name type="scientific">bioreactor metagenome</name>
    <dbReference type="NCBI Taxonomy" id="1076179"/>
    <lineage>
        <taxon>unclassified sequences</taxon>
        <taxon>metagenomes</taxon>
        <taxon>ecological metagenomes</taxon>
    </lineage>
</organism>
<dbReference type="AlphaFoldDB" id="A0A645AEN6"/>
<dbReference type="InterPro" id="IPR036388">
    <property type="entry name" value="WH-like_DNA-bd_sf"/>
</dbReference>
<accession>A0A645AEN6</accession>